<dbReference type="SUPFAM" id="SSF56935">
    <property type="entry name" value="Porins"/>
    <property type="match status" value="1"/>
</dbReference>
<comment type="similarity">
    <text evidence="8 9">Belongs to the TonB-dependent receptor family.</text>
</comment>
<evidence type="ECO:0000259" key="11">
    <source>
        <dbReference type="Pfam" id="PF00593"/>
    </source>
</evidence>
<name>A0ABW9ZZE9_9BACT</name>
<keyword evidence="2 8" id="KW-0813">Transport</keyword>
<keyword evidence="6 8" id="KW-0472">Membrane</keyword>
<evidence type="ECO:0000256" key="9">
    <source>
        <dbReference type="RuleBase" id="RU003357"/>
    </source>
</evidence>
<evidence type="ECO:0000256" key="10">
    <source>
        <dbReference type="SAM" id="SignalP"/>
    </source>
</evidence>
<feature type="signal peptide" evidence="10">
    <location>
        <begin position="1"/>
        <end position="23"/>
    </location>
</feature>
<dbReference type="NCBIfam" id="TIGR04057">
    <property type="entry name" value="SusC_RagA_signa"/>
    <property type="match status" value="1"/>
</dbReference>
<dbReference type="InterPro" id="IPR000531">
    <property type="entry name" value="Beta-barrel_TonB"/>
</dbReference>
<keyword evidence="3 8" id="KW-1134">Transmembrane beta strand</keyword>
<organism evidence="13 14">
    <name type="scientific">Sediminibacterium roseum</name>
    <dbReference type="NCBI Taxonomy" id="1978412"/>
    <lineage>
        <taxon>Bacteria</taxon>
        <taxon>Pseudomonadati</taxon>
        <taxon>Bacteroidota</taxon>
        <taxon>Chitinophagia</taxon>
        <taxon>Chitinophagales</taxon>
        <taxon>Chitinophagaceae</taxon>
        <taxon>Sediminibacterium</taxon>
    </lineage>
</organism>
<keyword evidence="13" id="KW-0675">Receptor</keyword>
<dbReference type="InterPro" id="IPR037066">
    <property type="entry name" value="Plug_dom_sf"/>
</dbReference>
<evidence type="ECO:0000256" key="4">
    <source>
        <dbReference type="ARBA" id="ARBA00022692"/>
    </source>
</evidence>
<evidence type="ECO:0000256" key="3">
    <source>
        <dbReference type="ARBA" id="ARBA00022452"/>
    </source>
</evidence>
<dbReference type="Proteomes" id="UP000753802">
    <property type="component" value="Unassembled WGS sequence"/>
</dbReference>
<sequence>MKKVHLCVCLLAGLFLLAGPLTAQEKKYEIKGRVVAPDNQPLEGVSVTVKNVRQSGTVTNRNGEFRILTTNGKVTLVFSSIGFANLEEPVAERSIVNVTLKTEAKESEEVVVIGYQSVKRKDLVGAVASIGSKELKDIPVNSAAEAIAGKLPGVQVNVSEGAPGADVDIYVRGRNSITQSGSPLYIVDGVQVENALAVISPQDIQSIDVLKDAASTAIYGARGSNGVFIITTKGGKNTGGKTSVTYNGFYGVSQISRKLDLMDPYNFVLWAYERAKYTENPTDTSVATQYIRKMSNYDTIASTYSNYAQPQDWQDRILGRKAAQMTHSVSVTGGTDITQYNLTATINKQEGLLINSDYNRKLASFRFDHKASANLKVGFNVRYNEQEVTGAGTSDVGGAGSNRLRQYIRYRPFILPGQTEDYYDLTLDANSPGNGLNIVNPIQMANAEYRLRNITAYNFNGYANYTFNKNFSFKSTFGYDVNTTTSYGYDDTLTSNSRNFNRLPVLTLNTVGRKTINNSNVFTYTNPGINGSKHGLNVLVGQEIYETNTKTNSLEVRYFPVGTKPELAFANLGLATPPAGLAQPKPSSSEINTTQLSFFGRVSYSYDSKYLLTLNFRADGSSLFGPDYSSTIAPSDPTNRKWGYFPSASAAWRLSSENFMQKVDFISDAKVRVSYGQSGNNRIAAYGYTTGYAPPSNAGYGLNDVLNYTLTLPARLGNPFLQWESLTSQNFGLDLGFFKNRLTLTVDVYSNTTRNLLVENKIPPTSGYTTQYQNVGSTRNRGIEFQLGATVVRNSNFSWNANFNIAFNKNKVISLGSQNQFTANSGWFSSTANPDDFLLKVGDEIGTIYGLKTDGFYTVNDFNVTSYVNAANNARYPTLLYQYTLKPGVANAAPVLSTGLASPGLIKYVDVNGDGKISLDADRTVIGHALPKFTGGFNQQFQYKNFDASLFLIFSYGNDVYNANKLEFASAYGVDQNMLAINNERWRYIDASGNLVQKQIDASTAIGIAPDALAALNANAKIWTPSLSTNGFIPSSYVIEDGSYLRISNLTLGYTLPSTVTKKAGISSVRFYATANNLATITGYSGFDPDVNARRATPLTPGVDYGSYPRGRTYVFGVNVTF</sequence>
<proteinExistence type="inferred from homology"/>
<dbReference type="InterPro" id="IPR036942">
    <property type="entry name" value="Beta-barrel_TonB_sf"/>
</dbReference>
<evidence type="ECO:0000256" key="1">
    <source>
        <dbReference type="ARBA" id="ARBA00004571"/>
    </source>
</evidence>
<gene>
    <name evidence="13" type="ORF">GWC95_17020</name>
</gene>
<evidence type="ECO:0000256" key="8">
    <source>
        <dbReference type="PROSITE-ProRule" id="PRU01360"/>
    </source>
</evidence>
<feature type="chain" id="PRO_5047464886" evidence="10">
    <location>
        <begin position="24"/>
        <end position="1122"/>
    </location>
</feature>
<dbReference type="Pfam" id="PF00593">
    <property type="entry name" value="TonB_dep_Rec_b-barrel"/>
    <property type="match status" value="1"/>
</dbReference>
<dbReference type="InterPro" id="IPR012910">
    <property type="entry name" value="Plug_dom"/>
</dbReference>
<protein>
    <submittedName>
        <fullName evidence="13">TonB-dependent receptor</fullName>
    </submittedName>
</protein>
<keyword evidence="14" id="KW-1185">Reference proteome</keyword>
<keyword evidence="4 8" id="KW-0812">Transmembrane</keyword>
<reference evidence="13 14" key="1">
    <citation type="submission" date="2020-01" db="EMBL/GenBank/DDBJ databases">
        <title>Genome analysis.</title>
        <authorList>
            <person name="Wu S."/>
            <person name="Wang G."/>
        </authorList>
    </citation>
    <scope>NUCLEOTIDE SEQUENCE [LARGE SCALE GENOMIC DNA]</scope>
    <source>
        <strain evidence="13 14">SYL130</strain>
    </source>
</reference>
<dbReference type="Pfam" id="PF13715">
    <property type="entry name" value="CarbopepD_reg_2"/>
    <property type="match status" value="1"/>
</dbReference>
<evidence type="ECO:0000313" key="13">
    <source>
        <dbReference type="EMBL" id="NCI51634.1"/>
    </source>
</evidence>
<evidence type="ECO:0000256" key="5">
    <source>
        <dbReference type="ARBA" id="ARBA00023077"/>
    </source>
</evidence>
<feature type="domain" description="TonB-dependent receptor plug" evidence="12">
    <location>
        <begin position="121"/>
        <end position="227"/>
    </location>
</feature>
<feature type="domain" description="TonB-dependent receptor-like beta-barrel" evidence="11">
    <location>
        <begin position="419"/>
        <end position="867"/>
    </location>
</feature>
<dbReference type="Gene3D" id="2.40.170.20">
    <property type="entry name" value="TonB-dependent receptor, beta-barrel domain"/>
    <property type="match status" value="1"/>
</dbReference>
<dbReference type="InterPro" id="IPR023997">
    <property type="entry name" value="TonB-dep_OMP_SusC/RagA_CS"/>
</dbReference>
<accession>A0ABW9ZZE9</accession>
<dbReference type="PROSITE" id="PS52016">
    <property type="entry name" value="TONB_DEPENDENT_REC_3"/>
    <property type="match status" value="1"/>
</dbReference>
<comment type="caution">
    <text evidence="13">The sequence shown here is derived from an EMBL/GenBank/DDBJ whole genome shotgun (WGS) entry which is preliminary data.</text>
</comment>
<keyword evidence="5 9" id="KW-0798">TonB box</keyword>
<evidence type="ECO:0000313" key="14">
    <source>
        <dbReference type="Proteomes" id="UP000753802"/>
    </source>
</evidence>
<keyword evidence="7 8" id="KW-0998">Cell outer membrane</keyword>
<dbReference type="InterPro" id="IPR039426">
    <property type="entry name" value="TonB-dep_rcpt-like"/>
</dbReference>
<dbReference type="SUPFAM" id="SSF49464">
    <property type="entry name" value="Carboxypeptidase regulatory domain-like"/>
    <property type="match status" value="1"/>
</dbReference>
<keyword evidence="10" id="KW-0732">Signal</keyword>
<dbReference type="Gene3D" id="2.60.40.1120">
    <property type="entry name" value="Carboxypeptidase-like, regulatory domain"/>
    <property type="match status" value="1"/>
</dbReference>
<dbReference type="NCBIfam" id="TIGR04056">
    <property type="entry name" value="OMP_RagA_SusC"/>
    <property type="match status" value="1"/>
</dbReference>
<dbReference type="RefSeq" id="WP_161819910.1">
    <property type="nucleotide sequence ID" value="NZ_JAACJS010000015.1"/>
</dbReference>
<dbReference type="InterPro" id="IPR023996">
    <property type="entry name" value="TonB-dep_OMP_SusC/RagA"/>
</dbReference>
<evidence type="ECO:0000256" key="2">
    <source>
        <dbReference type="ARBA" id="ARBA00022448"/>
    </source>
</evidence>
<evidence type="ECO:0000259" key="12">
    <source>
        <dbReference type="Pfam" id="PF07715"/>
    </source>
</evidence>
<evidence type="ECO:0000256" key="6">
    <source>
        <dbReference type="ARBA" id="ARBA00023136"/>
    </source>
</evidence>
<dbReference type="Gene3D" id="2.170.130.10">
    <property type="entry name" value="TonB-dependent receptor, plug domain"/>
    <property type="match status" value="1"/>
</dbReference>
<dbReference type="InterPro" id="IPR008969">
    <property type="entry name" value="CarboxyPept-like_regulatory"/>
</dbReference>
<dbReference type="Pfam" id="PF07715">
    <property type="entry name" value="Plug"/>
    <property type="match status" value="1"/>
</dbReference>
<comment type="subcellular location">
    <subcellularLocation>
        <location evidence="1 8">Cell outer membrane</location>
        <topology evidence="1 8">Multi-pass membrane protein</topology>
    </subcellularLocation>
</comment>
<dbReference type="EMBL" id="JAACJS010000015">
    <property type="protein sequence ID" value="NCI51634.1"/>
    <property type="molecule type" value="Genomic_DNA"/>
</dbReference>
<evidence type="ECO:0000256" key="7">
    <source>
        <dbReference type="ARBA" id="ARBA00023237"/>
    </source>
</evidence>